<keyword evidence="4" id="KW-1185">Reference proteome</keyword>
<feature type="compositionally biased region" description="Basic and acidic residues" evidence="1">
    <location>
        <begin position="203"/>
        <end position="218"/>
    </location>
</feature>
<gene>
    <name evidence="3" type="ORF">H072_10193</name>
</gene>
<evidence type="ECO:0000256" key="1">
    <source>
        <dbReference type="SAM" id="MobiDB-lite"/>
    </source>
</evidence>
<feature type="region of interest" description="Disordered" evidence="1">
    <location>
        <begin position="437"/>
        <end position="467"/>
    </location>
</feature>
<evidence type="ECO:0000313" key="4">
    <source>
        <dbReference type="Proteomes" id="UP000015100"/>
    </source>
</evidence>
<dbReference type="Proteomes" id="UP000015100">
    <property type="component" value="Unassembled WGS sequence"/>
</dbReference>
<reference evidence="4" key="2">
    <citation type="submission" date="2013-04" db="EMBL/GenBank/DDBJ databases">
        <title>Genomic mechanisms accounting for the adaptation to parasitism in nematode-trapping fungi.</title>
        <authorList>
            <person name="Ahren D.G."/>
        </authorList>
    </citation>
    <scope>NUCLEOTIDE SEQUENCE [LARGE SCALE GENOMIC DNA]</scope>
    <source>
        <strain evidence="4">CBS 200.50</strain>
    </source>
</reference>
<dbReference type="OrthoDB" id="8864979at2759"/>
<feature type="chain" id="PRO_5004560130" evidence="2">
    <location>
        <begin position="18"/>
        <end position="506"/>
    </location>
</feature>
<sequence>MLALASLVCSFLPQCFALPQARSTHSSPYSSLNSLPEPVGPTIPVLPGGGLAGLPEIVDETNPTIISHPTQADAIPVDSVSEILGPWESWDMPDALEEMEYILTQAIENNTPWNSVLDQIQTAEPELAQILQNGQTHGLPQALEALETEDVIIPEDDEIPVDYSKIPDLSGLGYAEYPSNPLEFEDSPLMKRNLRSPQPDEPELGKRDVSPNSLRKRDTQTVTLEEWNDWYKLNKDDVFEKLYRAVESVLENGGLLERQAYQESRATSGYVNPVAFLNLSLYPILNMLEGYADYDKEQLIKELLGYNEPEAGLVEVKSDTVQTFGPDFMDNNFLFSAAAKTIASPGSKFTNSVEARAFETWAKGRKGIPKLVADTAAALDNVFASMSNVYDHLGLLAYEIEDVQLEASDSFDVIDPVVAMPKSYPAQIPAVYQTQQLGAGVPQRQQPAGAFDAGNDSGSSFENGDSSYLEGSILEEPEDVYVAPGEEDMFDSSIRAWVNGRAPVGA</sequence>
<dbReference type="HOGENOM" id="CLU_538633_0_0_1"/>
<dbReference type="AlphaFoldDB" id="S7ZZW7"/>
<feature type="compositionally biased region" description="Polar residues" evidence="1">
    <location>
        <begin position="456"/>
        <end position="466"/>
    </location>
</feature>
<proteinExistence type="predicted"/>
<feature type="signal peptide" evidence="2">
    <location>
        <begin position="1"/>
        <end position="17"/>
    </location>
</feature>
<name>S7ZZW7_DACHA</name>
<feature type="region of interest" description="Disordered" evidence="1">
    <location>
        <begin position="184"/>
        <end position="218"/>
    </location>
</feature>
<accession>S7ZZW7</accession>
<organism evidence="3 4">
    <name type="scientific">Dactylellina haptotyla (strain CBS 200.50)</name>
    <name type="common">Nematode-trapping fungus</name>
    <name type="synonym">Monacrosporium haptotylum</name>
    <dbReference type="NCBI Taxonomy" id="1284197"/>
    <lineage>
        <taxon>Eukaryota</taxon>
        <taxon>Fungi</taxon>
        <taxon>Dikarya</taxon>
        <taxon>Ascomycota</taxon>
        <taxon>Pezizomycotina</taxon>
        <taxon>Orbiliomycetes</taxon>
        <taxon>Orbiliales</taxon>
        <taxon>Orbiliaceae</taxon>
        <taxon>Dactylellina</taxon>
    </lineage>
</organism>
<comment type="caution">
    <text evidence="3">The sequence shown here is derived from an EMBL/GenBank/DDBJ whole genome shotgun (WGS) entry which is preliminary data.</text>
</comment>
<evidence type="ECO:0000256" key="2">
    <source>
        <dbReference type="SAM" id="SignalP"/>
    </source>
</evidence>
<protein>
    <submittedName>
        <fullName evidence="3">Uncharacterized protein</fullName>
    </submittedName>
</protein>
<keyword evidence="2" id="KW-0732">Signal</keyword>
<reference evidence="3 4" key="1">
    <citation type="journal article" date="2013" name="PLoS Genet.">
        <title>Genomic mechanisms accounting for the adaptation to parasitism in nematode-trapping fungi.</title>
        <authorList>
            <person name="Meerupati T."/>
            <person name="Andersson K.M."/>
            <person name="Friman E."/>
            <person name="Kumar D."/>
            <person name="Tunlid A."/>
            <person name="Ahren D."/>
        </authorList>
    </citation>
    <scope>NUCLEOTIDE SEQUENCE [LARGE SCALE GENOMIC DNA]</scope>
    <source>
        <strain evidence="3 4">CBS 200.50</strain>
    </source>
</reference>
<evidence type="ECO:0000313" key="3">
    <source>
        <dbReference type="EMBL" id="EPS36295.1"/>
    </source>
</evidence>
<dbReference type="EMBL" id="AQGS01000935">
    <property type="protein sequence ID" value="EPS36295.1"/>
    <property type="molecule type" value="Genomic_DNA"/>
</dbReference>